<evidence type="ECO:0000313" key="1">
    <source>
        <dbReference type="EMBL" id="CAF0877653.1"/>
    </source>
</evidence>
<accession>A0A813XKS2</accession>
<evidence type="ECO:0000313" key="2">
    <source>
        <dbReference type="Proteomes" id="UP000663860"/>
    </source>
</evidence>
<comment type="caution">
    <text evidence="1">The sequence shown here is derived from an EMBL/GenBank/DDBJ whole genome shotgun (WGS) entry which is preliminary data.</text>
</comment>
<dbReference type="EMBL" id="CAJNOE010000081">
    <property type="protein sequence ID" value="CAF0877653.1"/>
    <property type="molecule type" value="Genomic_DNA"/>
</dbReference>
<organism evidence="1 2">
    <name type="scientific">Adineta steineri</name>
    <dbReference type="NCBI Taxonomy" id="433720"/>
    <lineage>
        <taxon>Eukaryota</taxon>
        <taxon>Metazoa</taxon>
        <taxon>Spiralia</taxon>
        <taxon>Gnathifera</taxon>
        <taxon>Rotifera</taxon>
        <taxon>Eurotatoria</taxon>
        <taxon>Bdelloidea</taxon>
        <taxon>Adinetida</taxon>
        <taxon>Adinetidae</taxon>
        <taxon>Adineta</taxon>
    </lineage>
</organism>
<reference evidence="1" key="1">
    <citation type="submission" date="2021-02" db="EMBL/GenBank/DDBJ databases">
        <authorList>
            <person name="Nowell W R."/>
        </authorList>
    </citation>
    <scope>NUCLEOTIDE SEQUENCE</scope>
</reference>
<protein>
    <submittedName>
        <fullName evidence="1">Uncharacterized protein</fullName>
    </submittedName>
</protein>
<proteinExistence type="predicted"/>
<sequence>MQRVCFCKTVSLFNHILQPSQALAIFYQSLIFSLKNLELIKWISFNIDIPIGLQLLMIDINGNVTIDNDLLYKHLSNIKRDVEQRTDTSVILKWISRIVLRLTTDHSLSSKFERSYEFENFYNFLKQFHTNSTDDHSSLLNNDKRIINDDQDEEDISRRAIHCALIKCIDYAMTNSSNTLDSKPNNIEMQDFESNSIALYNQQILQILCSDTLELEIELAHDSHQSSFELLPQSSIHDHTLTSYYSTWAALWRDVTVEYLQFNSNKCLKKVMIDNFKHDNHSWSIRENDRILNEITEQQRNLKKPIIKSYKINENNFCLHDRLMFEIKQNKQLKPSKKSLTIDSNRKRIHPIQKLIESDSSSDDDEHRDEYGRKRVIVVDCLLESSPEDNTTNKLTVKKLLSEHNLSINTLTNKKTSSDVEQRTDTSVILKWISRIVLRLTTDHSLSSKFERSYEFENFYNFLKQFHTNSTDDHSSLLNNDKRIINDDLDEEDISRRAIHCALIKCIDYAMTNSSNTLDSKPNNIEMQDFESNSIALYNQQILQILCSDTLELEIELARDSHQSSFEILPQSSTHDHTLTSYYSTWAALWRDVTVEYLQFNSNKCLKKVMIDNFKHDNHSWSIRENDRILNEITKQQRNLKKPIIKSYKINENNFCLHDRLMFEIKQNKQLKPSEKSLTIDSNRKRIHPIQKLIESDSSSDDDAYRDEYGRKRVIVVDCLLESSPEDNTTNKLTVKKLLSEHNLSINTLTNKKTSSEKINHSTIENLEIEYISMEQLIRHPLKS</sequence>
<gene>
    <name evidence="1" type="ORF">IZO911_LOCUS11010</name>
</gene>
<dbReference type="AlphaFoldDB" id="A0A813XKS2"/>
<dbReference type="Proteomes" id="UP000663860">
    <property type="component" value="Unassembled WGS sequence"/>
</dbReference>
<name>A0A813XKS2_9BILA</name>